<feature type="chain" id="PRO_5036113466" evidence="1">
    <location>
        <begin position="22"/>
        <end position="150"/>
    </location>
</feature>
<name>A0A450W7I3_9GAMM</name>
<protein>
    <submittedName>
        <fullName evidence="4">Uncharacterized protein</fullName>
    </submittedName>
</protein>
<organism evidence="4">
    <name type="scientific">Candidatus Kentrum sp. FM</name>
    <dbReference type="NCBI Taxonomy" id="2126340"/>
    <lineage>
        <taxon>Bacteria</taxon>
        <taxon>Pseudomonadati</taxon>
        <taxon>Pseudomonadota</taxon>
        <taxon>Gammaproteobacteria</taxon>
        <taxon>Candidatus Kentrum</taxon>
    </lineage>
</organism>
<evidence type="ECO:0000313" key="2">
    <source>
        <dbReference type="EMBL" id="VFJ53123.1"/>
    </source>
</evidence>
<dbReference type="EMBL" id="CAADEZ010000267">
    <property type="protein sequence ID" value="VFJ60565.1"/>
    <property type="molecule type" value="Genomic_DNA"/>
</dbReference>
<dbReference type="EMBL" id="CAADFA010000119">
    <property type="protein sequence ID" value="VFJ53123.1"/>
    <property type="molecule type" value="Genomic_DNA"/>
</dbReference>
<feature type="signal peptide" evidence="1">
    <location>
        <begin position="1"/>
        <end position="21"/>
    </location>
</feature>
<dbReference type="AlphaFoldDB" id="A0A450W7I3"/>
<sequence>MKKLSLIIPFALAFFSMGAIADQMKEIHRISKPIAVCKVNCDSFGPYDCEEGYEREIDPFEIENARGILIEGRALARADTCFANGSISADFESETDSSASKQVDETIPCKSSHKFKIDMPFEQMQTGELTLYLRVSDWCTALTKLSIKTY</sequence>
<evidence type="ECO:0000256" key="1">
    <source>
        <dbReference type="SAM" id="SignalP"/>
    </source>
</evidence>
<keyword evidence="1" id="KW-0732">Signal</keyword>
<dbReference type="EMBL" id="CAADFL010000263">
    <property type="protein sequence ID" value="VFK12985.1"/>
    <property type="molecule type" value="Genomic_DNA"/>
</dbReference>
<accession>A0A450W7I3</accession>
<reference evidence="4" key="1">
    <citation type="submission" date="2019-02" db="EMBL/GenBank/DDBJ databases">
        <authorList>
            <person name="Gruber-Vodicka R. H."/>
            <person name="Seah K. B. B."/>
        </authorList>
    </citation>
    <scope>NUCLEOTIDE SEQUENCE</scope>
    <source>
        <strain evidence="3">BECK_BZ163</strain>
        <strain evidence="4">BECK_BZ164</strain>
        <strain evidence="2">BECK_BZ165</strain>
    </source>
</reference>
<evidence type="ECO:0000313" key="4">
    <source>
        <dbReference type="EMBL" id="VFK12985.1"/>
    </source>
</evidence>
<proteinExistence type="predicted"/>
<gene>
    <name evidence="3" type="ORF">BECKFM1743A_GA0114220_102674</name>
    <name evidence="4" type="ORF">BECKFM1743B_GA0114221_102634</name>
    <name evidence="2" type="ORF">BECKFM1743C_GA0114222_101194</name>
</gene>
<evidence type="ECO:0000313" key="3">
    <source>
        <dbReference type="EMBL" id="VFJ60565.1"/>
    </source>
</evidence>